<name>A0ABN8YUI3_RANTA</name>
<protein>
    <submittedName>
        <fullName evidence="1">Uncharacterized protein</fullName>
    </submittedName>
</protein>
<keyword evidence="2" id="KW-1185">Reference proteome</keyword>
<accession>A0ABN8YUI3</accession>
<evidence type="ECO:0000313" key="1">
    <source>
        <dbReference type="EMBL" id="CAI9164696.1"/>
    </source>
</evidence>
<reference evidence="1" key="1">
    <citation type="submission" date="2023-04" db="EMBL/GenBank/DDBJ databases">
        <authorList>
            <consortium name="ELIXIR-Norway"/>
        </authorList>
    </citation>
    <scope>NUCLEOTIDE SEQUENCE [LARGE SCALE GENOMIC DNA]</scope>
</reference>
<proteinExistence type="predicted"/>
<sequence length="149" mass="15661">MPHQNEKEKRRKKRVWSMVLAGLGEVGAPRSQPSSPATIRLVGRDLTAQAGLTSVSARGADLLGAGQAAMLPTARRAYTPALLSLSLVCSDGYGASSVPPSVSVLLPTLGVLLKSFLFAEDTLFPSLALDPQAHCLSLHTSGHQLLPHT</sequence>
<organism evidence="1 2">
    <name type="scientific">Rangifer tarandus platyrhynchus</name>
    <name type="common">Svalbard reindeer</name>
    <dbReference type="NCBI Taxonomy" id="3082113"/>
    <lineage>
        <taxon>Eukaryota</taxon>
        <taxon>Metazoa</taxon>
        <taxon>Chordata</taxon>
        <taxon>Craniata</taxon>
        <taxon>Vertebrata</taxon>
        <taxon>Euteleostomi</taxon>
        <taxon>Mammalia</taxon>
        <taxon>Eutheria</taxon>
        <taxon>Laurasiatheria</taxon>
        <taxon>Artiodactyla</taxon>
        <taxon>Ruminantia</taxon>
        <taxon>Pecora</taxon>
        <taxon>Cervidae</taxon>
        <taxon>Odocoileinae</taxon>
        <taxon>Rangifer</taxon>
    </lineage>
</organism>
<dbReference type="EMBL" id="OX459959">
    <property type="protein sequence ID" value="CAI9164696.1"/>
    <property type="molecule type" value="Genomic_DNA"/>
</dbReference>
<dbReference type="Proteomes" id="UP001176941">
    <property type="component" value="Chromosome 23"/>
</dbReference>
<evidence type="ECO:0000313" key="2">
    <source>
        <dbReference type="Proteomes" id="UP001176941"/>
    </source>
</evidence>
<gene>
    <name evidence="1" type="ORF">MRATA1EN1_LOCUS13658</name>
</gene>